<comment type="caution">
    <text evidence="4">The sequence shown here is derived from an EMBL/GenBank/DDBJ whole genome shotgun (WGS) entry which is preliminary data.</text>
</comment>
<sequence length="402" mass="44794">MSLWQPPPPPSTKLGVYRTLSTKAGVHVSPLQLGAMSIGDQWAKFGMGSMDKESSFKLLDAYFDAGGNFIDTANAYQDETSEMFIGEWAEKRGIRDQLVLATKYSANFKSRQNIVQQVNYTGNNVKSMHLSLEASLKKLRTTYVDLFYVHWWDYDTSVEEVMDGLHNLVAQGKVLYLGISDTPAWVVADANRYARDHGKTPFAVYQGMWNVMDRSFEREILPMARANGMALAPWNVLAQGKLRTDAEEEARRVSGEKGRVTFSPTWERNEQEKKMSQALEKVAGEVGAKHITSGAFLYVLDPPALDLTEMYDPVAIAYLMHKAPYVFPIIGGRKVEHLLANVEALDVSLSPEQIAYLESVSPLDPGFPNFMIGDGTKNSSFLASAAHFDRVPIAQSIPHKKS</sequence>
<dbReference type="Proteomes" id="UP001295794">
    <property type="component" value="Unassembled WGS sequence"/>
</dbReference>
<dbReference type="InterPro" id="IPR050523">
    <property type="entry name" value="AKR_Detox_Biosynth"/>
</dbReference>
<dbReference type="PANTHER" id="PTHR43364">
    <property type="entry name" value="NADH-SPECIFIC METHYLGLYOXAL REDUCTASE-RELATED"/>
    <property type="match status" value="1"/>
</dbReference>
<dbReference type="GO" id="GO:0016491">
    <property type="term" value="F:oxidoreductase activity"/>
    <property type="evidence" value="ECO:0007669"/>
    <property type="project" value="UniProtKB-KW"/>
</dbReference>
<dbReference type="InterPro" id="IPR023210">
    <property type="entry name" value="NADP_OxRdtase_dom"/>
</dbReference>
<dbReference type="AlphaFoldDB" id="A0AAD2JWZ1"/>
<evidence type="ECO:0000256" key="2">
    <source>
        <dbReference type="ARBA" id="ARBA00038157"/>
    </source>
</evidence>
<feature type="domain" description="NADP-dependent oxidoreductase" evidence="3">
    <location>
        <begin position="30"/>
        <end position="360"/>
    </location>
</feature>
<comment type="similarity">
    <text evidence="2">Belongs to the aldo/keto reductase family. Aldo/keto reductase 2 subfamily.</text>
</comment>
<organism evidence="4 5">
    <name type="scientific">Mycena citricolor</name>
    <dbReference type="NCBI Taxonomy" id="2018698"/>
    <lineage>
        <taxon>Eukaryota</taxon>
        <taxon>Fungi</taxon>
        <taxon>Dikarya</taxon>
        <taxon>Basidiomycota</taxon>
        <taxon>Agaricomycotina</taxon>
        <taxon>Agaricomycetes</taxon>
        <taxon>Agaricomycetidae</taxon>
        <taxon>Agaricales</taxon>
        <taxon>Marasmiineae</taxon>
        <taxon>Mycenaceae</taxon>
        <taxon>Mycena</taxon>
    </lineage>
</organism>
<dbReference type="PANTHER" id="PTHR43364:SF2">
    <property type="entry name" value="ARYL-ALCOHOL DEHYDROGENASE AAD10-RELATED"/>
    <property type="match status" value="1"/>
</dbReference>
<keyword evidence="1" id="KW-0560">Oxidoreductase</keyword>
<dbReference type="SUPFAM" id="SSF51430">
    <property type="entry name" value="NAD(P)-linked oxidoreductase"/>
    <property type="match status" value="1"/>
</dbReference>
<evidence type="ECO:0000313" key="5">
    <source>
        <dbReference type="Proteomes" id="UP001295794"/>
    </source>
</evidence>
<reference evidence="4" key="1">
    <citation type="submission" date="2023-11" db="EMBL/GenBank/DDBJ databases">
        <authorList>
            <person name="De Vega J J."/>
            <person name="De Vega J J."/>
        </authorList>
    </citation>
    <scope>NUCLEOTIDE SEQUENCE</scope>
</reference>
<dbReference type="Pfam" id="PF00248">
    <property type="entry name" value="Aldo_ket_red"/>
    <property type="match status" value="1"/>
</dbReference>
<proteinExistence type="inferred from homology"/>
<keyword evidence="5" id="KW-1185">Reference proteome</keyword>
<protein>
    <recommendedName>
        <fullName evidence="3">NADP-dependent oxidoreductase domain-containing protein</fullName>
    </recommendedName>
</protein>
<dbReference type="InterPro" id="IPR036812">
    <property type="entry name" value="NAD(P)_OxRdtase_dom_sf"/>
</dbReference>
<dbReference type="Gene3D" id="3.20.20.100">
    <property type="entry name" value="NADP-dependent oxidoreductase domain"/>
    <property type="match status" value="1"/>
</dbReference>
<evidence type="ECO:0000256" key="1">
    <source>
        <dbReference type="ARBA" id="ARBA00023002"/>
    </source>
</evidence>
<accession>A0AAD2JWZ1</accession>
<dbReference type="EMBL" id="CAVNYO010000102">
    <property type="protein sequence ID" value="CAK5265811.1"/>
    <property type="molecule type" value="Genomic_DNA"/>
</dbReference>
<evidence type="ECO:0000259" key="3">
    <source>
        <dbReference type="Pfam" id="PF00248"/>
    </source>
</evidence>
<name>A0AAD2JWZ1_9AGAR</name>
<evidence type="ECO:0000313" key="4">
    <source>
        <dbReference type="EMBL" id="CAK5265811.1"/>
    </source>
</evidence>
<gene>
    <name evidence="4" type="ORF">MYCIT1_LOCUS7091</name>
</gene>